<evidence type="ECO:0000256" key="3">
    <source>
        <dbReference type="ARBA" id="ARBA00023085"/>
    </source>
</evidence>
<dbReference type="GO" id="GO:0016798">
    <property type="term" value="F:hydrolase activity, acting on glycosyl bonds"/>
    <property type="evidence" value="ECO:0007669"/>
    <property type="project" value="UniProtKB-KW"/>
</dbReference>
<keyword evidence="4" id="KW-0326">Glycosidase</keyword>
<evidence type="ECO:0000313" key="11">
    <source>
        <dbReference type="Proteomes" id="UP000521922"/>
    </source>
</evidence>
<name>A0A7Y9ASG7_9ACTN</name>
<dbReference type="GO" id="GO:0000272">
    <property type="term" value="P:polysaccharide catabolic process"/>
    <property type="evidence" value="ECO:0007669"/>
    <property type="project" value="UniProtKB-KW"/>
</dbReference>
<evidence type="ECO:0000256" key="1">
    <source>
        <dbReference type="ARBA" id="ARBA00008891"/>
    </source>
</evidence>
<dbReference type="Proteomes" id="UP000521922">
    <property type="component" value="Unassembled WGS sequence"/>
</dbReference>
<dbReference type="Pfam" id="PF01095">
    <property type="entry name" value="Pectinesterase"/>
    <property type="match status" value="4"/>
</dbReference>
<keyword evidence="5" id="KW-0119">Carbohydrate metabolism</keyword>
<evidence type="ECO:0000256" key="6">
    <source>
        <dbReference type="PROSITE-ProRule" id="PRU10040"/>
    </source>
</evidence>
<sequence length="2082" mass="210967">MHPPVPAPGRRQRRRTLLAGGTTALAMAGLLVTAPAAQAADTTAPGVPSSVKVAYYGGVGAQVAWGKVSAGDLDHYAVYRSTSSTVDPRTATLVASTRELSAVDAAIAAGGKAYYAVSAVDTSGNASRPSSAVSVTATDTTAPAAPSGLTTATTAGATTLTWTATPAPDSTAFRVYRAATSTRPATPLVTVDAAGGTGRFADTTAPAGKSTYWVVAVDRTGNASSAASTSVTRSAAATPAPGPTPTTPAPTPTPTPTPTAVPATPSSGKAVITGGVATISWSPVKGAAGYVVCKRIGGQDDARTYQVWSPVTGKVTGTGECTKTLVPAAGDLFTGTSFTDRDASEGTTSYYRVYAWNAKGLSGYAGITANNPMVAPAQVTGLKVAQAGGTAPHGLVLTWAAGKDTDLAGYTVSRASTSSGTYAVLGTVAAGSTTFADTSAPRGVASYYRVTASDVLGNVSKVSATVSATSTTTPVPLVVTYRELVVDPAAPADATHFRTVTDAVAAVPSSNVTPTRITIAAGTYHESFRVTSPYLTLVGATGDPADVVIDDDKASGQIDPADGEPYGTAGSWTVFVDAPEVTFEDLTVRNSFDEKSQDLAKEQAVALRVEGNHFVADHVRLIGNQDTLLADTPKPTTRVRQYYVNSYVEGDVDYVFGAATAVFDNTVFRSLDRGKADNGAITAASTDTGSKYGFLVQNSKVVSDAAPGTVHLGRPWHPSADPDAIAQVTFKNTWLPAAIDTAQPWEDMSSTNSSGTKVDFSWTDARFAEYGSTGPGAGVNANRPQLTASAAAAATPAKYLAGSDGWDPTTAHPAVVPAVPAAPLGLVAAGGDRTVQLSWDGTTAADVVAWRTTRTAADGTVTDLGTTQSPVFSDGTVTPGAEYRYSVSAVNRAGVASAPSAPVTVTAVAAPLVPSLFVDPAATPDATHFRTVAAALAAAPAGTAARPTVIGVAAGRYPEYLNVTTPGVVLVGATGDASDVVITGNRAAGTPLPDGSGTYGTAGSATVVVTASDVQFRHLTVENAYVEGTYANGQAVALRTVGDRLVFDDVRLLGDQDTLYANSASTTAAARSYFVNSYVEGDVDFVFGRGTVVFDRSTLFANDHGTNPNGAVTAASTDQGNGFGVLVTGSRITGNAPDGSQNLGRPWQPGITNPDGTTGRNTAASAQVVVRDSWLGPVVRTGEPWTSMVNSGYTTSPQEARFAEFGNTGPGATRPGATYAPQLSAADAARYTAETYLAGTDGWNPVRPAAADEAPAAPAGLQVAGDDDRAALTWTESAEPDVVGYRVYRATGQIAPDLTDANLVGTVAKAAFTDTGVRNGTAYTYAVVTLDAGGHASAPVTATVTPAPAPLVVDATVAADGSGDYRTLGAALAALPDGTATDPTVVSIAAGTYREVVSSARKNLVLVGATGNPADVVISYDNANGTAKGATTCPAVTAATCGTAGSAVLTLSGSNVRVRDLTVANTFDATAHPEVGPYNTQAVALRALGDRQVYSHVRLLGAQDTLNADAAGNISADGSGYPRQYYVDSVVQGNVDYVFGRATAVFERTTFVSTAKNGGTVFAPSTASKAKGYLVLDSRFTSANTGSFFLGRPWRSWSDGAYADDSRGQTWILDSWMAAGFTTTQPWADFAPNAWTDGRFAEHGTTGPGAALTAGRPQLTDEVAAATTAAGWLAGTDGWNPVVAAPATDAAPAAPAVTAAAGDASVALTWAESPESDVVGYRVYRLGAGDPVRVTTADLTAAGYTVRGLVNGTAAAFAVTAVDAAGHESALSAPAGATPQLRVDAVVAADGSGGFTTLQAAVDAAPAGRPWTVSVRPGTYAGTTTIAKDGVTVLGATGNPADVVLTSEVTGNAATLRVSASSVTLRGVTVANAAAVPAGTAPSNLVAPAVWTSGDRIVLRDTVVTSGGARALWADVPTAGATTHQLVESSTVRGASDLLFGRASLVVRGSTLVPTTPSAFLATPATTADGGHGFLVTGSTVAPAAGVSDVRFARPYAQSPLTGRNNPELVIRDTVLNAGIKSSPWQNNGTTLWTDARFAEYANTGAGSVPAATATRPQLSPEAAAGYTVQAWLGDGDWYPRS</sequence>
<feature type="region of interest" description="Disordered" evidence="7">
    <location>
        <begin position="223"/>
        <end position="266"/>
    </location>
</feature>
<feature type="domain" description="Fibronectin type-III" evidence="9">
    <location>
        <begin position="1691"/>
        <end position="1782"/>
    </location>
</feature>
<keyword evidence="11" id="KW-1185">Reference proteome</keyword>
<comment type="similarity">
    <text evidence="1">Belongs to the pectinesterase family.</text>
</comment>
<dbReference type="PROSITE" id="PS50853">
    <property type="entry name" value="FN3"/>
    <property type="match status" value="4"/>
</dbReference>
<dbReference type="InterPro" id="IPR013783">
    <property type="entry name" value="Ig-like_fold"/>
</dbReference>
<accession>A0A7Y9ASG7</accession>
<dbReference type="SUPFAM" id="SSF51126">
    <property type="entry name" value="Pectin lyase-like"/>
    <property type="match status" value="4"/>
</dbReference>
<dbReference type="RefSeq" id="WP_179748632.1">
    <property type="nucleotide sequence ID" value="NZ_BAAAGN010000002.1"/>
</dbReference>
<dbReference type="PROSITE" id="PS00503">
    <property type="entry name" value="PECTINESTERASE_2"/>
    <property type="match status" value="2"/>
</dbReference>
<feature type="domain" description="Fibronectin type-III" evidence="9">
    <location>
        <begin position="142"/>
        <end position="241"/>
    </location>
</feature>
<feature type="domain" description="Fibronectin type-III" evidence="9">
    <location>
        <begin position="1254"/>
        <end position="1348"/>
    </location>
</feature>
<dbReference type="EMBL" id="JACCBB010000001">
    <property type="protein sequence ID" value="NYD20781.1"/>
    <property type="molecule type" value="Genomic_DNA"/>
</dbReference>
<dbReference type="GO" id="GO:0030599">
    <property type="term" value="F:pectinesterase activity"/>
    <property type="evidence" value="ECO:0007669"/>
    <property type="project" value="InterPro"/>
</dbReference>
<dbReference type="PANTHER" id="PTHR31321:SF57">
    <property type="entry name" value="PECTINESTERASE 53-RELATED"/>
    <property type="match status" value="1"/>
</dbReference>
<reference evidence="10 11" key="1">
    <citation type="submission" date="2020-07" db="EMBL/GenBank/DDBJ databases">
        <title>Sequencing the genomes of 1000 actinobacteria strains.</title>
        <authorList>
            <person name="Klenk H.-P."/>
        </authorList>
    </citation>
    <scope>NUCLEOTIDE SEQUENCE [LARGE SCALE GENOMIC DNA]</scope>
    <source>
        <strain evidence="10 11">DSM 7487</strain>
    </source>
</reference>
<dbReference type="SUPFAM" id="SSF49265">
    <property type="entry name" value="Fibronectin type III"/>
    <property type="match status" value="3"/>
</dbReference>
<evidence type="ECO:0000256" key="4">
    <source>
        <dbReference type="ARBA" id="ARBA00023295"/>
    </source>
</evidence>
<keyword evidence="5" id="KW-0624">Polysaccharide degradation</keyword>
<dbReference type="InterPro" id="IPR011050">
    <property type="entry name" value="Pectin_lyase_fold/virulence"/>
</dbReference>
<evidence type="ECO:0000256" key="8">
    <source>
        <dbReference type="SAM" id="SignalP"/>
    </source>
</evidence>
<comment type="caution">
    <text evidence="10">The sequence shown here is derived from an EMBL/GenBank/DDBJ whole genome shotgun (WGS) entry which is preliminary data.</text>
</comment>
<dbReference type="InterPro" id="IPR000070">
    <property type="entry name" value="Pectinesterase_cat"/>
</dbReference>
<gene>
    <name evidence="10" type="ORF">BJ968_000321</name>
</gene>
<feature type="compositionally biased region" description="Pro residues" evidence="7">
    <location>
        <begin position="240"/>
        <end position="259"/>
    </location>
</feature>
<keyword evidence="3" id="KW-0063">Aspartyl esterase</keyword>
<evidence type="ECO:0000256" key="5">
    <source>
        <dbReference type="ARBA" id="ARBA00023326"/>
    </source>
</evidence>
<feature type="compositionally biased region" description="Low complexity" evidence="7">
    <location>
        <begin position="223"/>
        <end position="239"/>
    </location>
</feature>
<dbReference type="GO" id="GO:0009279">
    <property type="term" value="C:cell outer membrane"/>
    <property type="evidence" value="ECO:0007669"/>
    <property type="project" value="TreeGrafter"/>
</dbReference>
<evidence type="ECO:0000313" key="10">
    <source>
        <dbReference type="EMBL" id="NYD20781.1"/>
    </source>
</evidence>
<feature type="chain" id="PRO_5030721214" evidence="8">
    <location>
        <begin position="40"/>
        <end position="2082"/>
    </location>
</feature>
<feature type="domain" description="Fibronectin type-III" evidence="9">
    <location>
        <begin position="819"/>
        <end position="911"/>
    </location>
</feature>
<protein>
    <submittedName>
        <fullName evidence="10">Pectin methylesterase-like acyl-CoA thioesterase</fullName>
    </submittedName>
</protein>
<evidence type="ECO:0000259" key="9">
    <source>
        <dbReference type="PROSITE" id="PS50853"/>
    </source>
</evidence>
<dbReference type="InterPro" id="IPR033131">
    <property type="entry name" value="Pectinesterase_Asp_AS"/>
</dbReference>
<feature type="active site" evidence="6">
    <location>
        <position position="1084"/>
    </location>
</feature>
<evidence type="ECO:0000256" key="2">
    <source>
        <dbReference type="ARBA" id="ARBA00022801"/>
    </source>
</evidence>
<dbReference type="Gene3D" id="2.160.20.10">
    <property type="entry name" value="Single-stranded right-handed beta-helix, Pectin lyase-like"/>
    <property type="match status" value="4"/>
</dbReference>
<dbReference type="InterPro" id="IPR006311">
    <property type="entry name" value="TAT_signal"/>
</dbReference>
<evidence type="ECO:0000256" key="7">
    <source>
        <dbReference type="SAM" id="MobiDB-lite"/>
    </source>
</evidence>
<dbReference type="InterPro" id="IPR003961">
    <property type="entry name" value="FN3_dom"/>
</dbReference>
<feature type="signal peptide" evidence="8">
    <location>
        <begin position="1"/>
        <end position="39"/>
    </location>
</feature>
<dbReference type="InterPro" id="IPR036116">
    <property type="entry name" value="FN3_sf"/>
</dbReference>
<dbReference type="PANTHER" id="PTHR31321">
    <property type="entry name" value="ACYL-COA THIOESTER HYDROLASE YBHC-RELATED"/>
    <property type="match status" value="1"/>
</dbReference>
<dbReference type="GO" id="GO:0042545">
    <property type="term" value="P:cell wall modification"/>
    <property type="evidence" value="ECO:0007669"/>
    <property type="project" value="InterPro"/>
</dbReference>
<dbReference type="SMART" id="SM00060">
    <property type="entry name" value="FN3"/>
    <property type="match status" value="5"/>
</dbReference>
<dbReference type="InterPro" id="IPR012334">
    <property type="entry name" value="Pectin_lyas_fold"/>
</dbReference>
<organism evidence="10 11">
    <name type="scientific">Kineococcus aurantiacus</name>
    <dbReference type="NCBI Taxonomy" id="37633"/>
    <lineage>
        <taxon>Bacteria</taxon>
        <taxon>Bacillati</taxon>
        <taxon>Actinomycetota</taxon>
        <taxon>Actinomycetes</taxon>
        <taxon>Kineosporiales</taxon>
        <taxon>Kineosporiaceae</taxon>
        <taxon>Kineococcus</taxon>
    </lineage>
</organism>
<feature type="active site" evidence="6">
    <location>
        <position position="653"/>
    </location>
</feature>
<dbReference type="PROSITE" id="PS51318">
    <property type="entry name" value="TAT"/>
    <property type="match status" value="1"/>
</dbReference>
<dbReference type="Gene3D" id="2.60.40.10">
    <property type="entry name" value="Immunoglobulins"/>
    <property type="match status" value="7"/>
</dbReference>
<keyword evidence="8" id="KW-0732">Signal</keyword>
<proteinExistence type="inferred from homology"/>
<keyword evidence="2" id="KW-0378">Hydrolase</keyword>